<dbReference type="NCBIfam" id="TIGR02532">
    <property type="entry name" value="IV_pilin_GFxxxE"/>
    <property type="match status" value="1"/>
</dbReference>
<keyword evidence="2" id="KW-0472">Membrane</keyword>
<dbReference type="EMBL" id="JBIGIC010000006">
    <property type="protein sequence ID" value="MFG6487718.1"/>
    <property type="molecule type" value="Genomic_DNA"/>
</dbReference>
<accession>A0ABW7HCT1</accession>
<dbReference type="Pfam" id="PF16732">
    <property type="entry name" value="ComP_DUS"/>
    <property type="match status" value="1"/>
</dbReference>
<dbReference type="Proteomes" id="UP001606134">
    <property type="component" value="Unassembled WGS sequence"/>
</dbReference>
<keyword evidence="4" id="KW-1185">Reference proteome</keyword>
<dbReference type="InterPro" id="IPR000983">
    <property type="entry name" value="Bac_GSPG_pilin"/>
</dbReference>
<gene>
    <name evidence="3" type="ORF">ACG04R_13630</name>
</gene>
<comment type="caution">
    <text evidence="3">The sequence shown here is derived from an EMBL/GenBank/DDBJ whole genome shotgun (WGS) entry which is preliminary data.</text>
</comment>
<dbReference type="Pfam" id="PF07963">
    <property type="entry name" value="N_methyl"/>
    <property type="match status" value="1"/>
</dbReference>
<dbReference type="Gene3D" id="3.30.700.10">
    <property type="entry name" value="Glycoprotein, Type 4 Pilin"/>
    <property type="match status" value="1"/>
</dbReference>
<evidence type="ECO:0000313" key="3">
    <source>
        <dbReference type="EMBL" id="MFG6487718.1"/>
    </source>
</evidence>
<evidence type="ECO:0000313" key="4">
    <source>
        <dbReference type="Proteomes" id="UP001606134"/>
    </source>
</evidence>
<evidence type="ECO:0000256" key="2">
    <source>
        <dbReference type="SAM" id="Phobius"/>
    </source>
</evidence>
<dbReference type="InterPro" id="IPR045584">
    <property type="entry name" value="Pilin-like"/>
</dbReference>
<proteinExistence type="predicted"/>
<dbReference type="SUPFAM" id="SSF54523">
    <property type="entry name" value="Pili subunits"/>
    <property type="match status" value="1"/>
</dbReference>
<keyword evidence="1" id="KW-0488">Methylation</keyword>
<dbReference type="PRINTS" id="PR00813">
    <property type="entry name" value="BCTERIALGSPG"/>
</dbReference>
<organism evidence="3 4">
    <name type="scientific">Pelomonas candidula</name>
    <dbReference type="NCBI Taxonomy" id="3299025"/>
    <lineage>
        <taxon>Bacteria</taxon>
        <taxon>Pseudomonadati</taxon>
        <taxon>Pseudomonadota</taxon>
        <taxon>Betaproteobacteria</taxon>
        <taxon>Burkholderiales</taxon>
        <taxon>Sphaerotilaceae</taxon>
        <taxon>Roseateles</taxon>
    </lineage>
</organism>
<dbReference type="RefSeq" id="WP_394411160.1">
    <property type="nucleotide sequence ID" value="NZ_JBIGIC010000006.1"/>
</dbReference>
<dbReference type="PANTHER" id="PTHR30093:SF47">
    <property type="entry name" value="TYPE IV PILUS NON-CORE MINOR PILIN PILE"/>
    <property type="match status" value="1"/>
</dbReference>
<name>A0ABW7HCT1_9BURK</name>
<feature type="transmembrane region" description="Helical" evidence="2">
    <location>
        <begin position="45"/>
        <end position="67"/>
    </location>
</feature>
<evidence type="ECO:0000256" key="1">
    <source>
        <dbReference type="ARBA" id="ARBA00022481"/>
    </source>
</evidence>
<keyword evidence="2" id="KW-0812">Transmembrane</keyword>
<dbReference type="PANTHER" id="PTHR30093">
    <property type="entry name" value="GENERAL SECRETION PATHWAY PROTEIN G"/>
    <property type="match status" value="1"/>
</dbReference>
<dbReference type="InterPro" id="IPR012902">
    <property type="entry name" value="N_methyl_site"/>
</dbReference>
<dbReference type="InterPro" id="IPR031982">
    <property type="entry name" value="PilE-like"/>
</dbReference>
<reference evidence="3 4" key="1">
    <citation type="submission" date="2024-08" db="EMBL/GenBank/DDBJ databases">
        <authorList>
            <person name="Lu H."/>
        </authorList>
    </citation>
    <scope>NUCLEOTIDE SEQUENCE [LARGE SCALE GENOMIC DNA]</scope>
    <source>
        <strain evidence="3 4">BYS78W</strain>
    </source>
</reference>
<keyword evidence="2" id="KW-1133">Transmembrane helix</keyword>
<protein>
    <submittedName>
        <fullName evidence="3">Type IV pilin protein</fullName>
    </submittedName>
</protein>
<sequence length="177" mass="18828">MATSGRRKATNGIVVTFRQSAPTQNSTAMRSTTQSHIRGFTLMELMIAVVIAGILASIAYPSLLSFLQRSRRADAVAVLTSVVQAQERYRSNNAAYASTLDVLNINSTGSNYYDFAQPALAASATGYQVTVAPKTGSAQAADAKDCATLSIKLEGSVFSYLATGSDNRDTSTVCWPR</sequence>